<feature type="active site" description="Tele-phosphohistidine intermediate" evidence="2">
    <location>
        <position position="15"/>
    </location>
</feature>
<dbReference type="PANTHER" id="PTHR46517">
    <property type="entry name" value="FRUCTOSE-2,6-BISPHOSPHATASE TIGAR"/>
    <property type="match status" value="1"/>
</dbReference>
<sequence>MLKPKTRVTFTFVRHGESTDNTRAVWAGWTDATLTRHGMNQAEAVAASLADEVQFTAIHSSPLKRAYMTAQVVHNQQLSSLPVSTSPLLREQHFGSAEGKPWTNQRDPNIPLAQQFKNGIYPTCLSRNEKFPNGESLAEVQIRACQVWEDILLPYVREAEESDNHVHVAVVSHGIFIKEAVRALGRYDSNADLTLLDHQSLRNTAWARVVIGSEDSGRDYPRGGNRSPLQVQLTHFNVCGHLTDVRRQKGGIGREAYDPRQRDIRGFFVGRAEGRKSRGL</sequence>
<evidence type="ECO:0000313" key="4">
    <source>
        <dbReference type="EMBL" id="KAJ7095823.1"/>
    </source>
</evidence>
<dbReference type="GO" id="GO:0004331">
    <property type="term" value="F:fructose-2,6-bisphosphate 2-phosphatase activity"/>
    <property type="evidence" value="ECO:0007669"/>
    <property type="project" value="TreeGrafter"/>
</dbReference>
<gene>
    <name evidence="4" type="ORF">B0H15DRAFT_937751</name>
</gene>
<dbReference type="InterPro" id="IPR029033">
    <property type="entry name" value="His_PPase_superfam"/>
</dbReference>
<dbReference type="Gene3D" id="3.40.50.1240">
    <property type="entry name" value="Phosphoglycerate mutase-like"/>
    <property type="match status" value="1"/>
</dbReference>
<dbReference type="PANTHER" id="PTHR46517:SF1">
    <property type="entry name" value="FRUCTOSE-2,6-BISPHOSPHATASE TIGAR"/>
    <property type="match status" value="1"/>
</dbReference>
<comment type="caution">
    <text evidence="4">The sequence shown here is derived from an EMBL/GenBank/DDBJ whole genome shotgun (WGS) entry which is preliminary data.</text>
</comment>
<evidence type="ECO:0000256" key="2">
    <source>
        <dbReference type="PIRSR" id="PIRSR613078-1"/>
    </source>
</evidence>
<protein>
    <submittedName>
        <fullName evidence="4">Histidine phosphatase superfamily</fullName>
    </submittedName>
</protein>
<evidence type="ECO:0000313" key="5">
    <source>
        <dbReference type="Proteomes" id="UP001222325"/>
    </source>
</evidence>
<dbReference type="Proteomes" id="UP001222325">
    <property type="component" value="Unassembled WGS sequence"/>
</dbReference>
<dbReference type="Pfam" id="PF00300">
    <property type="entry name" value="His_Phos_1"/>
    <property type="match status" value="1"/>
</dbReference>
<dbReference type="GO" id="GO:0043456">
    <property type="term" value="P:regulation of pentose-phosphate shunt"/>
    <property type="evidence" value="ECO:0007669"/>
    <property type="project" value="TreeGrafter"/>
</dbReference>
<feature type="active site" description="Proton donor/acceptor" evidence="2">
    <location>
        <position position="91"/>
    </location>
</feature>
<reference evidence="4" key="1">
    <citation type="submission" date="2023-03" db="EMBL/GenBank/DDBJ databases">
        <title>Massive genome expansion in bonnet fungi (Mycena s.s.) driven by repeated elements and novel gene families across ecological guilds.</title>
        <authorList>
            <consortium name="Lawrence Berkeley National Laboratory"/>
            <person name="Harder C.B."/>
            <person name="Miyauchi S."/>
            <person name="Viragh M."/>
            <person name="Kuo A."/>
            <person name="Thoen E."/>
            <person name="Andreopoulos B."/>
            <person name="Lu D."/>
            <person name="Skrede I."/>
            <person name="Drula E."/>
            <person name="Henrissat B."/>
            <person name="Morin E."/>
            <person name="Kohler A."/>
            <person name="Barry K."/>
            <person name="LaButti K."/>
            <person name="Morin E."/>
            <person name="Salamov A."/>
            <person name="Lipzen A."/>
            <person name="Mereny Z."/>
            <person name="Hegedus B."/>
            <person name="Baldrian P."/>
            <person name="Stursova M."/>
            <person name="Weitz H."/>
            <person name="Taylor A."/>
            <person name="Grigoriev I.V."/>
            <person name="Nagy L.G."/>
            <person name="Martin F."/>
            <person name="Kauserud H."/>
        </authorList>
    </citation>
    <scope>NUCLEOTIDE SEQUENCE</scope>
    <source>
        <strain evidence="4">CBHHK173m</strain>
    </source>
</reference>
<dbReference type="CDD" id="cd07067">
    <property type="entry name" value="HP_PGM_like"/>
    <property type="match status" value="1"/>
</dbReference>
<evidence type="ECO:0000256" key="1">
    <source>
        <dbReference type="ARBA" id="ARBA00022801"/>
    </source>
</evidence>
<dbReference type="SUPFAM" id="SSF53254">
    <property type="entry name" value="Phosphoglycerate mutase-like"/>
    <property type="match status" value="1"/>
</dbReference>
<dbReference type="InterPro" id="IPR051695">
    <property type="entry name" value="Phosphoglycerate_Mutase"/>
</dbReference>
<name>A0AAD6U9G4_9AGAR</name>
<feature type="binding site" evidence="3">
    <location>
        <begin position="14"/>
        <end position="21"/>
    </location>
    <ligand>
        <name>substrate</name>
    </ligand>
</feature>
<dbReference type="SMART" id="SM00855">
    <property type="entry name" value="PGAM"/>
    <property type="match status" value="1"/>
</dbReference>
<proteinExistence type="predicted"/>
<dbReference type="GO" id="GO:0005829">
    <property type="term" value="C:cytosol"/>
    <property type="evidence" value="ECO:0007669"/>
    <property type="project" value="TreeGrafter"/>
</dbReference>
<dbReference type="GO" id="GO:0045820">
    <property type="term" value="P:negative regulation of glycolytic process"/>
    <property type="evidence" value="ECO:0007669"/>
    <property type="project" value="TreeGrafter"/>
</dbReference>
<organism evidence="4 5">
    <name type="scientific">Mycena belliarum</name>
    <dbReference type="NCBI Taxonomy" id="1033014"/>
    <lineage>
        <taxon>Eukaryota</taxon>
        <taxon>Fungi</taxon>
        <taxon>Dikarya</taxon>
        <taxon>Basidiomycota</taxon>
        <taxon>Agaricomycotina</taxon>
        <taxon>Agaricomycetes</taxon>
        <taxon>Agaricomycetidae</taxon>
        <taxon>Agaricales</taxon>
        <taxon>Marasmiineae</taxon>
        <taxon>Mycenaceae</taxon>
        <taxon>Mycena</taxon>
    </lineage>
</organism>
<keyword evidence="5" id="KW-1185">Reference proteome</keyword>
<accession>A0AAD6U9G4</accession>
<evidence type="ECO:0000256" key="3">
    <source>
        <dbReference type="PIRSR" id="PIRSR613078-2"/>
    </source>
</evidence>
<dbReference type="AlphaFoldDB" id="A0AAD6U9G4"/>
<keyword evidence="1" id="KW-0378">Hydrolase</keyword>
<dbReference type="InterPro" id="IPR013078">
    <property type="entry name" value="His_Pase_superF_clade-1"/>
</dbReference>
<feature type="binding site" evidence="3">
    <location>
        <position position="65"/>
    </location>
    <ligand>
        <name>substrate</name>
    </ligand>
</feature>
<dbReference type="EMBL" id="JARJCN010000012">
    <property type="protein sequence ID" value="KAJ7095823.1"/>
    <property type="molecule type" value="Genomic_DNA"/>
</dbReference>